<dbReference type="GO" id="GO:0009103">
    <property type="term" value="P:lipopolysaccharide biosynthetic process"/>
    <property type="evidence" value="ECO:0007669"/>
    <property type="project" value="UniProtKB-ARBA"/>
</dbReference>
<dbReference type="KEGG" id="acp:A2cp1_0408"/>
<keyword evidence="3" id="KW-0328">Glycosyltransferase</keyword>
<evidence type="ECO:0000256" key="2">
    <source>
        <dbReference type="ARBA" id="ARBA00022475"/>
    </source>
</evidence>
<dbReference type="InterPro" id="IPR038731">
    <property type="entry name" value="RgtA/B/C-like"/>
</dbReference>
<keyword evidence="6 8" id="KW-1133">Transmembrane helix</keyword>
<keyword evidence="5 8" id="KW-0812">Transmembrane</keyword>
<name>B8JAV4_ANAD2</name>
<evidence type="ECO:0000256" key="5">
    <source>
        <dbReference type="ARBA" id="ARBA00022692"/>
    </source>
</evidence>
<evidence type="ECO:0000256" key="4">
    <source>
        <dbReference type="ARBA" id="ARBA00022679"/>
    </source>
</evidence>
<gene>
    <name evidence="10" type="ordered locus">A2cp1_0408</name>
</gene>
<dbReference type="EMBL" id="CP001359">
    <property type="protein sequence ID" value="ACL63765.1"/>
    <property type="molecule type" value="Genomic_DNA"/>
</dbReference>
<dbReference type="InterPro" id="IPR050297">
    <property type="entry name" value="LipidA_mod_glycosyltrf_83"/>
</dbReference>
<evidence type="ECO:0000256" key="6">
    <source>
        <dbReference type="ARBA" id="ARBA00022989"/>
    </source>
</evidence>
<comment type="subcellular location">
    <subcellularLocation>
        <location evidence="1">Cell membrane</location>
        <topology evidence="1">Multi-pass membrane protein</topology>
    </subcellularLocation>
</comment>
<dbReference type="Proteomes" id="UP000007089">
    <property type="component" value="Chromosome"/>
</dbReference>
<evidence type="ECO:0000256" key="8">
    <source>
        <dbReference type="SAM" id="Phobius"/>
    </source>
</evidence>
<dbReference type="GO" id="GO:0016763">
    <property type="term" value="F:pentosyltransferase activity"/>
    <property type="evidence" value="ECO:0007669"/>
    <property type="project" value="TreeGrafter"/>
</dbReference>
<keyword evidence="4" id="KW-0808">Transferase</keyword>
<evidence type="ECO:0000313" key="11">
    <source>
        <dbReference type="Proteomes" id="UP000007089"/>
    </source>
</evidence>
<keyword evidence="11" id="KW-1185">Reference proteome</keyword>
<feature type="transmembrane region" description="Helical" evidence="8">
    <location>
        <begin position="197"/>
        <end position="218"/>
    </location>
</feature>
<feature type="transmembrane region" description="Helical" evidence="8">
    <location>
        <begin position="131"/>
        <end position="149"/>
    </location>
</feature>
<dbReference type="GO" id="GO:0005886">
    <property type="term" value="C:plasma membrane"/>
    <property type="evidence" value="ECO:0007669"/>
    <property type="project" value="UniProtKB-SubCell"/>
</dbReference>
<keyword evidence="2" id="KW-1003">Cell membrane</keyword>
<evidence type="ECO:0000259" key="9">
    <source>
        <dbReference type="Pfam" id="PF13231"/>
    </source>
</evidence>
<accession>B8JAV4</accession>
<dbReference type="Pfam" id="PF13231">
    <property type="entry name" value="PMT_2"/>
    <property type="match status" value="1"/>
</dbReference>
<feature type="transmembrane region" description="Helical" evidence="8">
    <location>
        <begin position="155"/>
        <end position="185"/>
    </location>
</feature>
<dbReference type="PANTHER" id="PTHR33908:SF11">
    <property type="entry name" value="MEMBRANE PROTEIN"/>
    <property type="match status" value="1"/>
</dbReference>
<keyword evidence="7 8" id="KW-0472">Membrane</keyword>
<dbReference type="AlphaFoldDB" id="B8JAV4"/>
<evidence type="ECO:0000256" key="1">
    <source>
        <dbReference type="ARBA" id="ARBA00004651"/>
    </source>
</evidence>
<protein>
    <recommendedName>
        <fullName evidence="9">Glycosyltransferase RgtA/B/C/D-like domain-containing protein</fullName>
    </recommendedName>
</protein>
<feature type="transmembrane region" description="Helical" evidence="8">
    <location>
        <begin position="104"/>
        <end position="124"/>
    </location>
</feature>
<dbReference type="PANTHER" id="PTHR33908">
    <property type="entry name" value="MANNOSYLTRANSFERASE YKCB-RELATED"/>
    <property type="match status" value="1"/>
</dbReference>
<organism evidence="10 11">
    <name type="scientific">Anaeromyxobacter dehalogenans (strain ATCC BAA-258 / DSM 21875 / 2CP-1)</name>
    <dbReference type="NCBI Taxonomy" id="455488"/>
    <lineage>
        <taxon>Bacteria</taxon>
        <taxon>Pseudomonadati</taxon>
        <taxon>Myxococcota</taxon>
        <taxon>Myxococcia</taxon>
        <taxon>Myxococcales</taxon>
        <taxon>Cystobacterineae</taxon>
        <taxon>Anaeromyxobacteraceae</taxon>
        <taxon>Anaeromyxobacter</taxon>
    </lineage>
</organism>
<evidence type="ECO:0000256" key="3">
    <source>
        <dbReference type="ARBA" id="ARBA00022676"/>
    </source>
</evidence>
<evidence type="ECO:0000256" key="7">
    <source>
        <dbReference type="ARBA" id="ARBA00023136"/>
    </source>
</evidence>
<reference evidence="10" key="1">
    <citation type="submission" date="2009-01" db="EMBL/GenBank/DDBJ databases">
        <title>Complete sequence of Anaeromyxobacter dehalogenans 2CP-1.</title>
        <authorList>
            <consortium name="US DOE Joint Genome Institute"/>
            <person name="Lucas S."/>
            <person name="Copeland A."/>
            <person name="Lapidus A."/>
            <person name="Glavina del Rio T."/>
            <person name="Dalin E."/>
            <person name="Tice H."/>
            <person name="Bruce D."/>
            <person name="Goodwin L."/>
            <person name="Pitluck S."/>
            <person name="Saunders E."/>
            <person name="Brettin T."/>
            <person name="Detter J.C."/>
            <person name="Han C."/>
            <person name="Larimer F."/>
            <person name="Land M."/>
            <person name="Hauser L."/>
            <person name="Kyrpides N."/>
            <person name="Ovchinnikova G."/>
            <person name="Beliaev A.S."/>
            <person name="Richardson P."/>
        </authorList>
    </citation>
    <scope>NUCLEOTIDE SEQUENCE</scope>
    <source>
        <strain evidence="10">2CP-1</strain>
    </source>
</reference>
<dbReference type="RefSeq" id="WP_012631818.1">
    <property type="nucleotide sequence ID" value="NC_011891.1"/>
</dbReference>
<feature type="domain" description="Glycosyltransferase RgtA/B/C/D-like" evidence="9">
    <location>
        <begin position="55"/>
        <end position="215"/>
    </location>
</feature>
<proteinExistence type="predicted"/>
<dbReference type="HOGENOM" id="CLU_037625_0_0_7"/>
<evidence type="ECO:0000313" key="10">
    <source>
        <dbReference type="EMBL" id="ACL63765.1"/>
    </source>
</evidence>
<feature type="transmembrane region" description="Helical" evidence="8">
    <location>
        <begin position="298"/>
        <end position="318"/>
    </location>
</feature>
<sequence length="509" mass="52712">MDPSRPGHRPLVDAPRALAALAFALHAACGGRYGIFRDELYFVACGRRLAAGYVDQPPGIAVVARLASELFGTWVPGLRLPAWLASAATVLLAGRLAARLGGGAAGAALASAATLACGVLLALGHYLTMNAFEPLLVLALALLLVRLAEGGDPRLWVAAGAVAGLGALFKYTSALVALALLAGVAATPARRALRTRWALAGAAAGLLAVLPNLAWQVAHGLPFLELVRNGQLHKNAPTSPSAFALGLLRDANPLLAPLWLGGLGWLLARGAAPAARALGVGAALYLALLAATGGKPYYAAPVLPLLLAAGGAAAAPLLRRPALRLAAPALAVLSVAPALPLALPLLPEPAFVRWQAALGVEPERMERTAYGVLPQIFADQHGWPELVRGVGEAAATLAPAERATAAVFGQNYGEAAAVEVYGPALGLPPAISGHNQYWLWGVPPGRGDPILVISDADEDCGGAFHERVLAARLPSSPWVMPYEDARWIWICRGLRRPLAGLWPALRSYQ</sequence>
<feature type="transmembrane region" description="Helical" evidence="8">
    <location>
        <begin position="275"/>
        <end position="292"/>
    </location>
</feature>